<organism evidence="8 9">
    <name type="scientific">Cyprinus carpio</name>
    <name type="common">Common carp</name>
    <dbReference type="NCBI Taxonomy" id="7962"/>
    <lineage>
        <taxon>Eukaryota</taxon>
        <taxon>Metazoa</taxon>
        <taxon>Chordata</taxon>
        <taxon>Craniata</taxon>
        <taxon>Vertebrata</taxon>
        <taxon>Euteleostomi</taxon>
        <taxon>Actinopterygii</taxon>
        <taxon>Neopterygii</taxon>
        <taxon>Teleostei</taxon>
        <taxon>Ostariophysi</taxon>
        <taxon>Cypriniformes</taxon>
        <taxon>Cyprinidae</taxon>
        <taxon>Cyprininae</taxon>
        <taxon>Cyprinus</taxon>
    </lineage>
</organism>
<keyword evidence="3 4" id="KW-0648">Protein biosynthesis</keyword>
<dbReference type="SUPFAM" id="SSF54984">
    <property type="entry name" value="eEF-1beta-like"/>
    <property type="match status" value="1"/>
</dbReference>
<dbReference type="Proteomes" id="UP000694700">
    <property type="component" value="Unplaced"/>
</dbReference>
<sequence length="544" mass="60603">MRNRSHRSSSSNKSSSSERQPDQTNAGSEGCLSSATLEGLRSECSTVWFDRLAYESAESLYYVRLLQQQNGTTAPASSFARNKQDTCRHGEQEACHHVVQAVWVNKPNFDQAESKFVGRVPNQPRSLQLQPANCDEGYQSQTPTPPTPASRPINGLPSLPPPPMGVWLQKPLFDKAEATFYQNLYGRSSPPRNPETSSDDSNSKRRNNAGKKPVVCDRRESNDITTNQGAARCYFLHADSERVWLDHGRYAEAETRFYEGAAARSVKTAINRSSQKQKMTAAECLAQERIWFDKPRYDEAERQFYERMNGPTQPKQDTGANSILQDIARARENIQKSLAGSGGGGAADYGELAARMKDLELENQSLHKVVQELRSALSKVESRMSALEKRTTAPTVNGTAPQKAPPAPAKQEEEDEDEDDIDLSGSDEEVDEEAERLKEQRLQEYAAKKAKKPALIAKSSILLDVKPWDDETDMAKLEECVRSVQVDGLLWGASKLVPVGYGIKKLQINCVVEDDKVGTDFLEEEITKFEDYVQSVDVAAFNKI</sequence>
<proteinExistence type="inferred from homology"/>
<evidence type="ECO:0000259" key="7">
    <source>
        <dbReference type="SMART" id="SM01182"/>
    </source>
</evidence>
<feature type="compositionally biased region" description="Low complexity" evidence="5">
    <location>
        <begin position="8"/>
        <end position="18"/>
    </location>
</feature>
<evidence type="ECO:0000313" key="9">
    <source>
        <dbReference type="Proteomes" id="UP000694700"/>
    </source>
</evidence>
<dbReference type="SMART" id="SM01182">
    <property type="entry name" value="EF-1_beta_acid"/>
    <property type="match status" value="1"/>
</dbReference>
<dbReference type="InterPro" id="IPR014717">
    <property type="entry name" value="Transl_elong_EF1B/ribsomal_bS6"/>
</dbReference>
<dbReference type="InterPro" id="IPR049720">
    <property type="entry name" value="EF1B_bsu/dsu"/>
</dbReference>
<feature type="compositionally biased region" description="Polar residues" evidence="5">
    <location>
        <begin position="22"/>
        <end position="31"/>
    </location>
</feature>
<keyword evidence="2 4" id="KW-0251">Elongation factor</keyword>
<dbReference type="GO" id="GO:0003746">
    <property type="term" value="F:translation elongation factor activity"/>
    <property type="evidence" value="ECO:0007669"/>
    <property type="project" value="UniProtKB-KW"/>
</dbReference>
<feature type="region of interest" description="Disordered" evidence="5">
    <location>
        <begin position="1"/>
        <end position="31"/>
    </location>
</feature>
<dbReference type="Ensembl" id="ENSCCRT00015007611.1">
    <property type="protein sequence ID" value="ENSCCRP00015007317.1"/>
    <property type="gene ID" value="ENSCCRG00015003670.1"/>
</dbReference>
<dbReference type="CDD" id="cd00292">
    <property type="entry name" value="EF1B"/>
    <property type="match status" value="1"/>
</dbReference>
<dbReference type="PANTHER" id="PTHR11595:SF86">
    <property type="entry name" value="ELONGATION FACTOR 1-DELTA ISOFORM X1"/>
    <property type="match status" value="1"/>
</dbReference>
<dbReference type="InterPro" id="IPR018940">
    <property type="entry name" value="EF-1_beta_acid_region_euk"/>
</dbReference>
<dbReference type="Pfam" id="PF00736">
    <property type="entry name" value="EF1_GNE"/>
    <property type="match status" value="1"/>
</dbReference>
<evidence type="ECO:0000256" key="5">
    <source>
        <dbReference type="SAM" id="MobiDB-lite"/>
    </source>
</evidence>
<comment type="similarity">
    <text evidence="1 4">Belongs to the EF-1-beta/EF-1-delta family.</text>
</comment>
<evidence type="ECO:0000256" key="2">
    <source>
        <dbReference type="ARBA" id="ARBA00022768"/>
    </source>
</evidence>
<evidence type="ECO:0000259" key="6">
    <source>
        <dbReference type="SMART" id="SM00888"/>
    </source>
</evidence>
<feature type="domain" description="Translation elongation factor EF1B beta/delta subunit guanine nucleotide exchange" evidence="6">
    <location>
        <begin position="458"/>
        <end position="544"/>
    </location>
</feature>
<feature type="region of interest" description="Disordered" evidence="5">
    <location>
        <begin position="384"/>
        <end position="433"/>
    </location>
</feature>
<dbReference type="PANTHER" id="PTHR11595">
    <property type="entry name" value="EF-HAND AND COILED-COIL DOMAIN-CONTAINING FAMILY MEMBER"/>
    <property type="match status" value="1"/>
</dbReference>
<dbReference type="PROSITE" id="PS00825">
    <property type="entry name" value="EF1BD_2"/>
    <property type="match status" value="1"/>
</dbReference>
<dbReference type="InterPro" id="IPR036219">
    <property type="entry name" value="eEF-1beta-like_sf"/>
</dbReference>
<feature type="domain" description="Elongation factor 1 beta central acidic region eukaryote" evidence="7">
    <location>
        <begin position="423"/>
        <end position="449"/>
    </location>
</feature>
<feature type="region of interest" description="Disordered" evidence="5">
    <location>
        <begin position="119"/>
        <end position="161"/>
    </location>
</feature>
<dbReference type="GO" id="GO:0005829">
    <property type="term" value="C:cytosol"/>
    <property type="evidence" value="ECO:0007669"/>
    <property type="project" value="TreeGrafter"/>
</dbReference>
<dbReference type="InterPro" id="IPR001326">
    <property type="entry name" value="Transl_elong_EF1B_B/D_CS"/>
</dbReference>
<evidence type="ECO:0000256" key="4">
    <source>
        <dbReference type="RuleBase" id="RU003791"/>
    </source>
</evidence>
<reference evidence="8" key="1">
    <citation type="submission" date="2025-08" db="UniProtKB">
        <authorList>
            <consortium name="Ensembl"/>
        </authorList>
    </citation>
    <scope>IDENTIFICATION</scope>
</reference>
<evidence type="ECO:0000313" key="8">
    <source>
        <dbReference type="Ensembl" id="ENSCCRP00015007317.1"/>
    </source>
</evidence>
<dbReference type="FunFam" id="3.30.70.60:FF:000001">
    <property type="entry name" value="Elongation factor 1-beta 1 like"/>
    <property type="match status" value="1"/>
</dbReference>
<dbReference type="GO" id="GO:0005085">
    <property type="term" value="F:guanyl-nucleotide exchange factor activity"/>
    <property type="evidence" value="ECO:0007669"/>
    <property type="project" value="TreeGrafter"/>
</dbReference>
<name>A0A8C1YI34_CYPCA</name>
<dbReference type="Gene3D" id="3.30.70.60">
    <property type="match status" value="1"/>
</dbReference>
<protein>
    <submittedName>
        <fullName evidence="8">Eukaryotic translation elongation factor 1 delta b (guanine nucleotide exchange protein)</fullName>
    </submittedName>
</protein>
<dbReference type="InterPro" id="IPR014038">
    <property type="entry name" value="EF1B_bsu/dsu_GNE"/>
</dbReference>
<evidence type="ECO:0000256" key="3">
    <source>
        <dbReference type="ARBA" id="ARBA00022917"/>
    </source>
</evidence>
<accession>A0A8C1YI34</accession>
<dbReference type="GO" id="GO:0005853">
    <property type="term" value="C:eukaryotic translation elongation factor 1 complex"/>
    <property type="evidence" value="ECO:0007669"/>
    <property type="project" value="InterPro"/>
</dbReference>
<dbReference type="SMART" id="SM00888">
    <property type="entry name" value="EF1_GNE"/>
    <property type="match status" value="1"/>
</dbReference>
<feature type="region of interest" description="Disordered" evidence="5">
    <location>
        <begin position="184"/>
        <end position="214"/>
    </location>
</feature>
<feature type="compositionally biased region" description="Acidic residues" evidence="5">
    <location>
        <begin position="412"/>
        <end position="433"/>
    </location>
</feature>
<dbReference type="AlphaFoldDB" id="A0A8C1YI34"/>
<evidence type="ECO:0000256" key="1">
    <source>
        <dbReference type="ARBA" id="ARBA00007411"/>
    </source>
</evidence>
<dbReference type="Pfam" id="PF10587">
    <property type="entry name" value="EF-1_beta_acid"/>
    <property type="match status" value="1"/>
</dbReference>